<dbReference type="EMBL" id="MHKZ01000036">
    <property type="protein sequence ID" value="OGY99550.1"/>
    <property type="molecule type" value="Genomic_DNA"/>
</dbReference>
<gene>
    <name evidence="2" type="ORF">A3B13_00540</name>
</gene>
<sequence length="103" mass="11293">MKTCAFRSFIIASVLFGVILVTSAADNIPVPTLTGIAVGTISVFCACRWQELLYQRNDSSPKAGIIVTMSWFAGALIAGGAYLLYHAMISMPFTMPDTWYWAY</sequence>
<protein>
    <submittedName>
        <fullName evidence="2">Uncharacterized protein</fullName>
    </submittedName>
</protein>
<comment type="caution">
    <text evidence="2">The sequence shown here is derived from an EMBL/GenBank/DDBJ whole genome shotgun (WGS) entry which is preliminary data.</text>
</comment>
<evidence type="ECO:0000313" key="2">
    <source>
        <dbReference type="EMBL" id="OGY99550.1"/>
    </source>
</evidence>
<keyword evidence="1" id="KW-0472">Membrane</keyword>
<feature type="transmembrane region" description="Helical" evidence="1">
    <location>
        <begin position="63"/>
        <end position="85"/>
    </location>
</feature>
<keyword evidence="1" id="KW-0812">Transmembrane</keyword>
<dbReference type="Proteomes" id="UP000176287">
    <property type="component" value="Unassembled WGS sequence"/>
</dbReference>
<keyword evidence="1" id="KW-1133">Transmembrane helix</keyword>
<accession>A0A1G2CFX1</accession>
<reference evidence="2 3" key="1">
    <citation type="journal article" date="2016" name="Nat. Commun.">
        <title>Thousands of microbial genomes shed light on interconnected biogeochemical processes in an aquifer system.</title>
        <authorList>
            <person name="Anantharaman K."/>
            <person name="Brown C.T."/>
            <person name="Hug L.A."/>
            <person name="Sharon I."/>
            <person name="Castelle C.J."/>
            <person name="Probst A.J."/>
            <person name="Thomas B.C."/>
            <person name="Singh A."/>
            <person name="Wilkins M.J."/>
            <person name="Karaoz U."/>
            <person name="Brodie E.L."/>
            <person name="Williams K.H."/>
            <person name="Hubbard S.S."/>
            <person name="Banfield J.F."/>
        </authorList>
    </citation>
    <scope>NUCLEOTIDE SEQUENCE [LARGE SCALE GENOMIC DNA]</scope>
</reference>
<organism evidence="2 3">
    <name type="scientific">Candidatus Liptonbacteria bacterium RIFCSPLOWO2_01_FULL_45_15</name>
    <dbReference type="NCBI Taxonomy" id="1798649"/>
    <lineage>
        <taxon>Bacteria</taxon>
        <taxon>Candidatus Liptoniibacteriota</taxon>
    </lineage>
</organism>
<proteinExistence type="predicted"/>
<evidence type="ECO:0000256" key="1">
    <source>
        <dbReference type="SAM" id="Phobius"/>
    </source>
</evidence>
<dbReference type="AlphaFoldDB" id="A0A1G2CFX1"/>
<name>A0A1G2CFX1_9BACT</name>
<evidence type="ECO:0000313" key="3">
    <source>
        <dbReference type="Proteomes" id="UP000176287"/>
    </source>
</evidence>